<dbReference type="RefSeq" id="WP_119910072.1">
    <property type="nucleotide sequence ID" value="NZ_QZCH01000007.1"/>
</dbReference>
<gene>
    <name evidence="1" type="ORF">D1Z90_07160</name>
</gene>
<organism evidence="1 2">
    <name type="scientific">Motilimonas pumila</name>
    <dbReference type="NCBI Taxonomy" id="2303987"/>
    <lineage>
        <taxon>Bacteria</taxon>
        <taxon>Pseudomonadati</taxon>
        <taxon>Pseudomonadota</taxon>
        <taxon>Gammaproteobacteria</taxon>
        <taxon>Alteromonadales</taxon>
        <taxon>Alteromonadales genera incertae sedis</taxon>
        <taxon>Motilimonas</taxon>
    </lineage>
</organism>
<accession>A0A418YG75</accession>
<reference evidence="1 2" key="1">
    <citation type="submission" date="2018-09" db="EMBL/GenBank/DDBJ databases">
        <authorList>
            <person name="Wang F."/>
        </authorList>
    </citation>
    <scope>NUCLEOTIDE SEQUENCE [LARGE SCALE GENOMIC DNA]</scope>
    <source>
        <strain evidence="1 2">PLHSC7-2</strain>
    </source>
</reference>
<name>A0A418YG75_9GAMM</name>
<keyword evidence="2" id="KW-1185">Reference proteome</keyword>
<comment type="caution">
    <text evidence="1">The sequence shown here is derived from an EMBL/GenBank/DDBJ whole genome shotgun (WGS) entry which is preliminary data.</text>
</comment>
<dbReference type="InterPro" id="IPR049249">
    <property type="entry name" value="DUF6882"/>
</dbReference>
<dbReference type="OrthoDB" id="5674923at2"/>
<dbReference type="EMBL" id="QZCH01000007">
    <property type="protein sequence ID" value="RJG48631.1"/>
    <property type="molecule type" value="Genomic_DNA"/>
</dbReference>
<sequence length="240" mass="27164">MSCSGCHQPHSQQVTYLCQHLIAAKQAGFNTAYDEESPDVLYPDAWCDKCLEVLMQQGEWNQIAEDFAAFSAHCSHCYHSARQANWRQDDAAYHQLVRDSFHYLQHKQADLIARHDLNQYDRWDWDQASEHLIFSLNGQQQLAAQVSFSGSISSKSNTWMWAWANTSLLSNIKAQSKALQQLGEANSFLALEAAIWPADETDGWEMTAVMAKHLNAIGAYRTKDDSGFTYMVIHSVSPLS</sequence>
<protein>
    <submittedName>
        <fullName evidence="1">Uncharacterized protein</fullName>
    </submittedName>
</protein>
<dbReference type="Pfam" id="PF21813">
    <property type="entry name" value="DUF6882"/>
    <property type="match status" value="1"/>
</dbReference>
<dbReference type="AlphaFoldDB" id="A0A418YG75"/>
<reference evidence="1 2" key="2">
    <citation type="submission" date="2019-01" db="EMBL/GenBank/DDBJ databases">
        <title>Motilimonas pumilus sp. nov., isolated from the gut of sea cucumber (Apostichopus japonicus).</title>
        <authorList>
            <person name="Wang F.-Q."/>
            <person name="Ren L.-H."/>
            <person name="Lin Y.-W."/>
            <person name="Sun G.-H."/>
            <person name="Du Z.-J."/>
            <person name="Zhao J.-X."/>
            <person name="Liu X.-J."/>
            <person name="Liu L.-J."/>
        </authorList>
    </citation>
    <scope>NUCLEOTIDE SEQUENCE [LARGE SCALE GENOMIC DNA]</scope>
    <source>
        <strain evidence="1 2">PLHSC7-2</strain>
    </source>
</reference>
<evidence type="ECO:0000313" key="1">
    <source>
        <dbReference type="EMBL" id="RJG48631.1"/>
    </source>
</evidence>
<evidence type="ECO:0000313" key="2">
    <source>
        <dbReference type="Proteomes" id="UP000283255"/>
    </source>
</evidence>
<dbReference type="Proteomes" id="UP000283255">
    <property type="component" value="Unassembled WGS sequence"/>
</dbReference>
<proteinExistence type="predicted"/>